<dbReference type="AlphaFoldDB" id="A0A699J9P3"/>
<reference evidence="2" key="1">
    <citation type="journal article" date="2019" name="Sci. Rep.">
        <title>Draft genome of Tanacetum cinerariifolium, the natural source of mosquito coil.</title>
        <authorList>
            <person name="Yamashiro T."/>
            <person name="Shiraishi A."/>
            <person name="Satake H."/>
            <person name="Nakayama K."/>
        </authorList>
    </citation>
    <scope>NUCLEOTIDE SEQUENCE</scope>
</reference>
<dbReference type="Pfam" id="PF07727">
    <property type="entry name" value="RVT_2"/>
    <property type="match status" value="1"/>
</dbReference>
<comment type="caution">
    <text evidence="2">The sequence shown here is derived from an EMBL/GenBank/DDBJ whole genome shotgun (WGS) entry which is preliminary data.</text>
</comment>
<organism evidence="2">
    <name type="scientific">Tanacetum cinerariifolium</name>
    <name type="common">Dalmatian daisy</name>
    <name type="synonym">Chrysanthemum cinerariifolium</name>
    <dbReference type="NCBI Taxonomy" id="118510"/>
    <lineage>
        <taxon>Eukaryota</taxon>
        <taxon>Viridiplantae</taxon>
        <taxon>Streptophyta</taxon>
        <taxon>Embryophyta</taxon>
        <taxon>Tracheophyta</taxon>
        <taxon>Spermatophyta</taxon>
        <taxon>Magnoliopsida</taxon>
        <taxon>eudicotyledons</taxon>
        <taxon>Gunneridae</taxon>
        <taxon>Pentapetalae</taxon>
        <taxon>asterids</taxon>
        <taxon>campanulids</taxon>
        <taxon>Asterales</taxon>
        <taxon>Asteraceae</taxon>
        <taxon>Asteroideae</taxon>
        <taxon>Anthemideae</taxon>
        <taxon>Anthemidinae</taxon>
        <taxon>Tanacetum</taxon>
    </lineage>
</organism>
<dbReference type="EMBL" id="BKCJ010387721">
    <property type="protein sequence ID" value="GFA22009.1"/>
    <property type="molecule type" value="Genomic_DNA"/>
</dbReference>
<evidence type="ECO:0000259" key="1">
    <source>
        <dbReference type="Pfam" id="PF07727"/>
    </source>
</evidence>
<protein>
    <submittedName>
        <fullName evidence="2">Retrovirus-related Pol polyprotein from transposon TNT 1-94</fullName>
    </submittedName>
</protein>
<accession>A0A699J9P3</accession>
<evidence type="ECO:0000313" key="2">
    <source>
        <dbReference type="EMBL" id="GFA22009.1"/>
    </source>
</evidence>
<sequence>MGTVHFRNDHFAAIIGYRDYMHGNIRICHVYYVEGLGHNLFLVGQFCDGDLEVAFRFKTCYVHNVEGDPLLMGARDLNMYTIFIFDIEVSSPEEGKDFEESFAPVDKLEVVRMFIVYVSYKNITIFQMDVKMAFLNGPLKEDVYVSHPYGFVNPDIPAHVYKLKKAMYDLKQAPREWYDNLSSFKSAITLLKVLLT</sequence>
<feature type="domain" description="Reverse transcriptase Ty1/copia-type" evidence="1">
    <location>
        <begin position="95"/>
        <end position="184"/>
    </location>
</feature>
<name>A0A699J9P3_TANCI</name>
<proteinExistence type="predicted"/>
<gene>
    <name evidence="2" type="ORF">Tci_593981</name>
</gene>
<dbReference type="InterPro" id="IPR013103">
    <property type="entry name" value="RVT_2"/>
</dbReference>